<dbReference type="AlphaFoldDB" id="A0A6A6H043"/>
<reference evidence="3" key="1">
    <citation type="journal article" date="2020" name="Stud. Mycol.">
        <title>101 Dothideomycetes genomes: a test case for predicting lifestyles and emergence of pathogens.</title>
        <authorList>
            <person name="Haridas S."/>
            <person name="Albert R."/>
            <person name="Binder M."/>
            <person name="Bloem J."/>
            <person name="Labutti K."/>
            <person name="Salamov A."/>
            <person name="Andreopoulos B."/>
            <person name="Baker S."/>
            <person name="Barry K."/>
            <person name="Bills G."/>
            <person name="Bluhm B."/>
            <person name="Cannon C."/>
            <person name="Castanera R."/>
            <person name="Culley D."/>
            <person name="Daum C."/>
            <person name="Ezra D."/>
            <person name="Gonzalez J."/>
            <person name="Henrissat B."/>
            <person name="Kuo A."/>
            <person name="Liang C."/>
            <person name="Lipzen A."/>
            <person name="Lutzoni F."/>
            <person name="Magnuson J."/>
            <person name="Mondo S."/>
            <person name="Nolan M."/>
            <person name="Ohm R."/>
            <person name="Pangilinan J."/>
            <person name="Park H.-J."/>
            <person name="Ramirez L."/>
            <person name="Alfaro M."/>
            <person name="Sun H."/>
            <person name="Tritt A."/>
            <person name="Yoshinaga Y."/>
            <person name="Zwiers L.-H."/>
            <person name="Turgeon B."/>
            <person name="Goodwin S."/>
            <person name="Spatafora J."/>
            <person name="Crous P."/>
            <person name="Grigoriev I."/>
        </authorList>
    </citation>
    <scope>NUCLEOTIDE SEQUENCE</scope>
    <source>
        <strain evidence="3">Tuck. ex Michener</strain>
    </source>
</reference>
<evidence type="ECO:0000313" key="4">
    <source>
        <dbReference type="Proteomes" id="UP000800092"/>
    </source>
</evidence>
<evidence type="ECO:0000256" key="1">
    <source>
        <dbReference type="SAM" id="MobiDB-lite"/>
    </source>
</evidence>
<name>A0A6A6H043_VIRVR</name>
<dbReference type="Proteomes" id="UP000800092">
    <property type="component" value="Unassembled WGS sequence"/>
</dbReference>
<accession>A0A6A6H043</accession>
<keyword evidence="2" id="KW-1133">Transmembrane helix</keyword>
<feature type="transmembrane region" description="Helical" evidence="2">
    <location>
        <begin position="74"/>
        <end position="96"/>
    </location>
</feature>
<gene>
    <name evidence="3" type="ORF">EV356DRAFT_296826</name>
</gene>
<keyword evidence="2" id="KW-0472">Membrane</keyword>
<keyword evidence="4" id="KW-1185">Reference proteome</keyword>
<organism evidence="3 4">
    <name type="scientific">Viridothelium virens</name>
    <name type="common">Speckled blister lichen</name>
    <name type="synonym">Trypethelium virens</name>
    <dbReference type="NCBI Taxonomy" id="1048519"/>
    <lineage>
        <taxon>Eukaryota</taxon>
        <taxon>Fungi</taxon>
        <taxon>Dikarya</taxon>
        <taxon>Ascomycota</taxon>
        <taxon>Pezizomycotina</taxon>
        <taxon>Dothideomycetes</taxon>
        <taxon>Dothideomycetes incertae sedis</taxon>
        <taxon>Trypetheliales</taxon>
        <taxon>Trypetheliaceae</taxon>
        <taxon>Viridothelium</taxon>
    </lineage>
</organism>
<dbReference type="EMBL" id="ML991828">
    <property type="protein sequence ID" value="KAF2231352.1"/>
    <property type="molecule type" value="Genomic_DNA"/>
</dbReference>
<proteinExistence type="predicted"/>
<evidence type="ECO:0000313" key="3">
    <source>
        <dbReference type="EMBL" id="KAF2231352.1"/>
    </source>
</evidence>
<evidence type="ECO:0000256" key="2">
    <source>
        <dbReference type="SAM" id="Phobius"/>
    </source>
</evidence>
<protein>
    <submittedName>
        <fullName evidence="3">Uncharacterized protein</fullName>
    </submittedName>
</protein>
<sequence length="115" mass="12735">MEKGLYASTPLRPYPPLSTPHPGSLVDSLHSCPRQAAEEQKSTASPRVPRVYPHAGAVKPAKFRLLPTPPAPVIAVWSPFLVSTAFFTFLFPLVFVPAFPHNFSFAYLIHPLSRR</sequence>
<feature type="region of interest" description="Disordered" evidence="1">
    <location>
        <begin position="1"/>
        <end position="50"/>
    </location>
</feature>
<keyword evidence="2" id="KW-0812">Transmembrane</keyword>